<feature type="compositionally biased region" description="Basic and acidic residues" evidence="1">
    <location>
        <begin position="53"/>
        <end position="71"/>
    </location>
</feature>
<keyword evidence="4" id="KW-1185">Reference proteome</keyword>
<dbReference type="RefSeq" id="WP_090613642.1">
    <property type="nucleotide sequence ID" value="NZ_FOFD01000001.1"/>
</dbReference>
<dbReference type="Pfam" id="PF26456">
    <property type="entry name" value="DUF8135"/>
    <property type="match status" value="1"/>
</dbReference>
<dbReference type="EMBL" id="FOFD01000001">
    <property type="protein sequence ID" value="SEP89322.1"/>
    <property type="molecule type" value="Genomic_DNA"/>
</dbReference>
<dbReference type="STRING" id="1186196.SAMN04489841_0775"/>
<evidence type="ECO:0000313" key="3">
    <source>
        <dbReference type="EMBL" id="SEP89322.1"/>
    </source>
</evidence>
<feature type="region of interest" description="Disordered" evidence="1">
    <location>
        <begin position="1"/>
        <end position="71"/>
    </location>
</feature>
<proteinExistence type="predicted"/>
<sequence length="158" mass="17458">MTDGAPADDRDGTEFTHDEGPDSGTDAGTETDREASDRTDPLADLAASVEGAADDRSRSSEPDFDDLFDRRDTAEIDGERLWAQLEGDDHAEMPVPVDREIREVEKRAYCQRCDYFTAPPEVACTHEDAEILTVPTTETFRVADCPFVLEDEALENGD</sequence>
<feature type="compositionally biased region" description="Basic and acidic residues" evidence="1">
    <location>
        <begin position="7"/>
        <end position="20"/>
    </location>
</feature>
<evidence type="ECO:0000256" key="1">
    <source>
        <dbReference type="SAM" id="MobiDB-lite"/>
    </source>
</evidence>
<dbReference type="OrthoDB" id="204982at2157"/>
<organism evidence="3 4">
    <name type="scientific">Natrinema salaciae</name>
    <dbReference type="NCBI Taxonomy" id="1186196"/>
    <lineage>
        <taxon>Archaea</taxon>
        <taxon>Methanobacteriati</taxon>
        <taxon>Methanobacteriota</taxon>
        <taxon>Stenosarchaea group</taxon>
        <taxon>Halobacteria</taxon>
        <taxon>Halobacteriales</taxon>
        <taxon>Natrialbaceae</taxon>
        <taxon>Natrinema</taxon>
    </lineage>
</organism>
<dbReference type="Proteomes" id="UP000199114">
    <property type="component" value="Unassembled WGS sequence"/>
</dbReference>
<dbReference type="AlphaFoldDB" id="A0A1H9BK05"/>
<reference evidence="4" key="1">
    <citation type="submission" date="2016-10" db="EMBL/GenBank/DDBJ databases">
        <authorList>
            <person name="Varghese N."/>
            <person name="Submissions S."/>
        </authorList>
    </citation>
    <scope>NUCLEOTIDE SEQUENCE [LARGE SCALE GENOMIC DNA]</scope>
    <source>
        <strain evidence="4">DSM 25055</strain>
    </source>
</reference>
<gene>
    <name evidence="3" type="ORF">SAMN04489841_0775</name>
</gene>
<evidence type="ECO:0000259" key="2">
    <source>
        <dbReference type="Pfam" id="PF26456"/>
    </source>
</evidence>
<dbReference type="InterPro" id="IPR058448">
    <property type="entry name" value="DUF8135"/>
</dbReference>
<accession>A0A1H9BK05</accession>
<protein>
    <recommendedName>
        <fullName evidence="2">DUF8135 domain-containing protein</fullName>
    </recommendedName>
</protein>
<evidence type="ECO:0000313" key="4">
    <source>
        <dbReference type="Proteomes" id="UP000199114"/>
    </source>
</evidence>
<feature type="domain" description="DUF8135" evidence="2">
    <location>
        <begin position="102"/>
        <end position="151"/>
    </location>
</feature>
<feature type="compositionally biased region" description="Basic and acidic residues" evidence="1">
    <location>
        <begin position="30"/>
        <end position="41"/>
    </location>
</feature>
<name>A0A1H9BK05_9EURY</name>